<reference evidence="1" key="3">
    <citation type="journal article" date="2019" name="BMC Res. Notes">
        <title>Complete genome sequence of the Sulfodiicoccus acidiphilus strain HS-1T, the first crenarchaeon that lacks polB3, isolated from an acidic hot spring in Ohwaku-dani, Hakone, Japan.</title>
        <authorList>
            <person name="Sakai H.D."/>
            <person name="Kurosawa N."/>
        </authorList>
    </citation>
    <scope>NUCLEOTIDE SEQUENCE</scope>
    <source>
        <strain evidence="1">HS-1</strain>
    </source>
</reference>
<dbReference type="GO" id="GO:0004555">
    <property type="term" value="F:alpha,alpha-trehalase activity"/>
    <property type="evidence" value="ECO:0007669"/>
    <property type="project" value="InterPro"/>
</dbReference>
<sequence>MKADVCLFKVNVVVSLVIYTDTWVEEDLRTDLPYFDWGLRAYFVGRPNSPAKIGFHLPGKMGGFWVPPLKALDGYEVRWGGPVRVLSVLVSRTHVEKVLALGHHVVRVDELVSTRGGCMILKISGAPAGSSLVLHVQVIPVWFSERPEDRVVTSEVGDVVLVEEEKFGGAVAVRTEPVLKARVEGGELELKLAPESLVTVCASPEGRGKVLGEVRVKYEDELRAKEELVQSMTRWTKLSPDPLGTLVEWTKLNVLWSLHHQPGLGTGLVAGIPDYPWFFGVDTSLSLPGVLLTGLFQEAKESFSLLYSLASRNGWRVPHEVVTNGRTYNYGDLEETPLLVINLWDVYHMTGDEEFVRAHLDGVTRMMYDYFSKDVLVPEGPGVMEDEGRGYGVKIDVATFAYLAYMKLAELHELFGDVRLAADSVKRGEEVAKLIDQFWSEEEGTYADTLREGRKEVKGFWVSFLPLLAGVASEERARRVVQRTLNDWEGGVKVRTDGNVTMQIGNSLFAMACFNYGLGELGWRIVKLNLDSFSSRSPGAFPETLRGDGCFLQLWSAASTLQALMEGLLGMRVDHVERTVRFRPRVRLDEVRITGLRVGEDSLHLTVKGGVVEGKSERGLYKITD</sequence>
<evidence type="ECO:0000313" key="3">
    <source>
        <dbReference type="Proteomes" id="UP000276741"/>
    </source>
</evidence>
<dbReference type="KEGG" id="sacd:HS1genome_1835"/>
<dbReference type="InterPro" id="IPR001661">
    <property type="entry name" value="Glyco_hydro_37"/>
</dbReference>
<evidence type="ECO:0000313" key="2">
    <source>
        <dbReference type="EMBL" id="GGT98477.1"/>
    </source>
</evidence>
<dbReference type="InterPro" id="IPR012341">
    <property type="entry name" value="6hp_glycosidase-like_sf"/>
</dbReference>
<name>A0A348B5J4_9CREN</name>
<dbReference type="Gene3D" id="1.50.10.10">
    <property type="match status" value="1"/>
</dbReference>
<proteinExistence type="predicted"/>
<reference evidence="2" key="4">
    <citation type="submission" date="2020-09" db="EMBL/GenBank/DDBJ databases">
        <authorList>
            <person name="Sun Q."/>
            <person name="Ohkuma M."/>
        </authorList>
    </citation>
    <scope>NUCLEOTIDE SEQUENCE</scope>
    <source>
        <strain evidence="2">JCM 31740</strain>
    </source>
</reference>
<dbReference type="EMBL" id="AP018553">
    <property type="protein sequence ID" value="BBD73446.1"/>
    <property type="molecule type" value="Genomic_DNA"/>
</dbReference>
<reference evidence="2" key="1">
    <citation type="journal article" date="2014" name="Int. J. Syst. Evol. Microbiol.">
        <title>Complete genome sequence of Corynebacterium casei LMG S-19264T (=DSM 44701T), isolated from a smear-ripened cheese.</title>
        <authorList>
            <consortium name="US DOE Joint Genome Institute (JGI-PGF)"/>
            <person name="Walter F."/>
            <person name="Albersmeier A."/>
            <person name="Kalinowski J."/>
            <person name="Ruckert C."/>
        </authorList>
    </citation>
    <scope>NUCLEOTIDE SEQUENCE</scope>
    <source>
        <strain evidence="2">JCM 31740</strain>
    </source>
</reference>
<dbReference type="Proteomes" id="UP000616143">
    <property type="component" value="Unassembled WGS sequence"/>
</dbReference>
<dbReference type="SUPFAM" id="SSF48208">
    <property type="entry name" value="Six-hairpin glycosidases"/>
    <property type="match status" value="1"/>
</dbReference>
<organism evidence="1 3">
    <name type="scientific">Sulfodiicoccus acidiphilus</name>
    <dbReference type="NCBI Taxonomy" id="1670455"/>
    <lineage>
        <taxon>Archaea</taxon>
        <taxon>Thermoproteota</taxon>
        <taxon>Thermoprotei</taxon>
        <taxon>Sulfolobales</taxon>
        <taxon>Sulfolobaceae</taxon>
        <taxon>Sulfodiicoccus</taxon>
    </lineage>
</organism>
<dbReference type="Proteomes" id="UP000276741">
    <property type="component" value="Chromosome"/>
</dbReference>
<reference evidence="3" key="2">
    <citation type="submission" date="2018-04" db="EMBL/GenBank/DDBJ databases">
        <title>Complete genome sequence of Sulfodiicoccus acidiphilus strain HS-1.</title>
        <authorList>
            <person name="Sakai H.D."/>
            <person name="Kurosawa N."/>
        </authorList>
    </citation>
    <scope>NUCLEOTIDE SEQUENCE [LARGE SCALE GENOMIC DNA]</scope>
    <source>
        <strain evidence="3">HS-1</strain>
    </source>
</reference>
<dbReference type="OrthoDB" id="7795at2157"/>
<dbReference type="EMBL" id="BMQS01000013">
    <property type="protein sequence ID" value="GGT98477.1"/>
    <property type="molecule type" value="Genomic_DNA"/>
</dbReference>
<evidence type="ECO:0000313" key="1">
    <source>
        <dbReference type="EMBL" id="BBD73446.1"/>
    </source>
</evidence>
<gene>
    <name evidence="2" type="ORF">GCM10007116_14850</name>
    <name evidence="1" type="ORF">HS1genome_1835</name>
</gene>
<dbReference type="RefSeq" id="WP_126450646.1">
    <property type="nucleotide sequence ID" value="NZ_AP018553.1"/>
</dbReference>
<dbReference type="GO" id="GO:0005991">
    <property type="term" value="P:trehalose metabolic process"/>
    <property type="evidence" value="ECO:0007669"/>
    <property type="project" value="InterPro"/>
</dbReference>
<keyword evidence="3" id="KW-1185">Reference proteome</keyword>
<dbReference type="GeneID" id="38667312"/>
<dbReference type="AlphaFoldDB" id="A0A348B5J4"/>
<accession>A0A348B5J4</accession>
<dbReference type="InterPro" id="IPR008928">
    <property type="entry name" value="6-hairpin_glycosidase_sf"/>
</dbReference>
<protein>
    <submittedName>
        <fullName evidence="1">Uncharacterized protein</fullName>
    </submittedName>
</protein>
<dbReference type="Pfam" id="PF01204">
    <property type="entry name" value="Trehalase"/>
    <property type="match status" value="1"/>
</dbReference>